<name>M7MZ01_9BACT</name>
<gene>
    <name evidence="4" type="primary">greA_1</name>
    <name evidence="4" type="ORF">ADICEAN_03197</name>
</gene>
<dbReference type="InterPro" id="IPR023459">
    <property type="entry name" value="Tscrpt_elong_fac_GreA/B_fam"/>
</dbReference>
<feature type="region of interest" description="Disordered" evidence="2">
    <location>
        <begin position="1"/>
        <end position="32"/>
    </location>
</feature>
<comment type="caution">
    <text evidence="4">The sequence shown here is derived from an EMBL/GenBank/DDBJ whole genome shotgun (WGS) entry which is preliminary data.</text>
</comment>
<dbReference type="InterPro" id="IPR001437">
    <property type="entry name" value="Tscrpt_elong_fac_GreA/B_C"/>
</dbReference>
<keyword evidence="1" id="KW-0175">Coiled coil</keyword>
<protein>
    <submittedName>
        <fullName evidence="4">Transcript cleavage factor greA</fullName>
    </submittedName>
</protein>
<dbReference type="eggNOG" id="COG0782">
    <property type="taxonomic scope" value="Bacteria"/>
</dbReference>
<dbReference type="GO" id="GO:0003677">
    <property type="term" value="F:DNA binding"/>
    <property type="evidence" value="ECO:0007669"/>
    <property type="project" value="InterPro"/>
</dbReference>
<feature type="compositionally biased region" description="Pro residues" evidence="2">
    <location>
        <begin position="15"/>
        <end position="27"/>
    </location>
</feature>
<evidence type="ECO:0000256" key="1">
    <source>
        <dbReference type="SAM" id="Coils"/>
    </source>
</evidence>
<reference evidence="4 5" key="1">
    <citation type="journal article" date="2013" name="Genome Announc.">
        <title>Draft Genome Sequence of Cesiribacter andamanensis Strain AMV16T, Isolated from a Soil Sample from a Mud Volcano in the Andaman Islands, India.</title>
        <authorList>
            <person name="Shivaji S."/>
            <person name="Ara S."/>
            <person name="Begum Z."/>
            <person name="Srinivas T.N."/>
            <person name="Singh A."/>
            <person name="Kumar Pinnaka A."/>
        </authorList>
    </citation>
    <scope>NUCLEOTIDE SEQUENCE [LARGE SCALE GENOMIC DNA]</scope>
    <source>
        <strain evidence="4 5">AMV16</strain>
    </source>
</reference>
<dbReference type="SUPFAM" id="SSF54534">
    <property type="entry name" value="FKBP-like"/>
    <property type="match status" value="1"/>
</dbReference>
<sequence length="180" mass="19754">MSRAFVKEDDAGQPPIIPPRAALPPGTPNYVTPQGLELLRAEMAELEAERSQIEASREEEGDRTRRLTILNGRMSALSERLATAKLIDPRTQPPDEVRFGATVRLRTLSGLQPGLERSFTIVGIDEASVAEGRVAFVAPIARAVVGKRKGDKAQLRMARQVEEVEILDIQYGDPTNDQKA</sequence>
<organism evidence="4 5">
    <name type="scientific">Cesiribacter andamanensis AMV16</name>
    <dbReference type="NCBI Taxonomy" id="1279009"/>
    <lineage>
        <taxon>Bacteria</taxon>
        <taxon>Pseudomonadati</taxon>
        <taxon>Bacteroidota</taxon>
        <taxon>Cytophagia</taxon>
        <taxon>Cytophagales</taxon>
        <taxon>Cesiribacteraceae</taxon>
        <taxon>Cesiribacter</taxon>
    </lineage>
</organism>
<feature type="domain" description="Transcription elongation factor GreA/GreB C-terminal" evidence="3">
    <location>
        <begin position="93"/>
        <end position="171"/>
    </location>
</feature>
<dbReference type="InterPro" id="IPR036953">
    <property type="entry name" value="GreA/GreB_C_sf"/>
</dbReference>
<feature type="coiled-coil region" evidence="1">
    <location>
        <begin position="36"/>
        <end position="63"/>
    </location>
</feature>
<dbReference type="Pfam" id="PF01272">
    <property type="entry name" value="GreA_GreB"/>
    <property type="match status" value="1"/>
</dbReference>
<dbReference type="PANTHER" id="PTHR30437">
    <property type="entry name" value="TRANSCRIPTION ELONGATION FACTOR GREA"/>
    <property type="match status" value="1"/>
</dbReference>
<dbReference type="GO" id="GO:0006354">
    <property type="term" value="P:DNA-templated transcription elongation"/>
    <property type="evidence" value="ECO:0007669"/>
    <property type="project" value="TreeGrafter"/>
</dbReference>
<evidence type="ECO:0000256" key="2">
    <source>
        <dbReference type="SAM" id="MobiDB-lite"/>
    </source>
</evidence>
<dbReference type="Gene3D" id="3.10.50.30">
    <property type="entry name" value="Transcription elongation factor, GreA/GreB, C-terminal domain"/>
    <property type="match status" value="1"/>
</dbReference>
<dbReference type="STRING" id="1279009.ADICEAN_03197"/>
<dbReference type="PIRSF" id="PIRSF006092">
    <property type="entry name" value="GreA_GreB"/>
    <property type="match status" value="1"/>
</dbReference>
<evidence type="ECO:0000313" key="4">
    <source>
        <dbReference type="EMBL" id="EMR01678.1"/>
    </source>
</evidence>
<proteinExistence type="predicted"/>
<evidence type="ECO:0000313" key="5">
    <source>
        <dbReference type="Proteomes" id="UP000011910"/>
    </source>
</evidence>
<dbReference type="EMBL" id="AODQ01000097">
    <property type="protein sequence ID" value="EMR01678.1"/>
    <property type="molecule type" value="Genomic_DNA"/>
</dbReference>
<dbReference type="PATRIC" id="fig|1279009.4.peg.3246"/>
<dbReference type="OrthoDB" id="1094048at2"/>
<dbReference type="PANTHER" id="PTHR30437:SF4">
    <property type="entry name" value="TRANSCRIPTION ELONGATION FACTOR GREA"/>
    <property type="match status" value="1"/>
</dbReference>
<evidence type="ECO:0000259" key="3">
    <source>
        <dbReference type="Pfam" id="PF01272"/>
    </source>
</evidence>
<keyword evidence="5" id="KW-1185">Reference proteome</keyword>
<feature type="compositionally biased region" description="Basic and acidic residues" evidence="2">
    <location>
        <begin position="1"/>
        <end position="10"/>
    </location>
</feature>
<dbReference type="GO" id="GO:0070063">
    <property type="term" value="F:RNA polymerase binding"/>
    <property type="evidence" value="ECO:0007669"/>
    <property type="project" value="InterPro"/>
</dbReference>
<accession>M7MZ01</accession>
<dbReference type="Proteomes" id="UP000011910">
    <property type="component" value="Unassembled WGS sequence"/>
</dbReference>
<dbReference type="GO" id="GO:0032784">
    <property type="term" value="P:regulation of DNA-templated transcription elongation"/>
    <property type="evidence" value="ECO:0007669"/>
    <property type="project" value="InterPro"/>
</dbReference>
<dbReference type="RefSeq" id="WP_009196580.1">
    <property type="nucleotide sequence ID" value="NZ_AODQ01000097.1"/>
</dbReference>
<dbReference type="AlphaFoldDB" id="M7MZ01"/>